<dbReference type="InterPro" id="IPR042281">
    <property type="entry name" value="GpdQ_beta-strand"/>
</dbReference>
<evidence type="ECO:0000256" key="1">
    <source>
        <dbReference type="ARBA" id="ARBA00022723"/>
    </source>
</evidence>
<dbReference type="PANTHER" id="PTHR42988:SF2">
    <property type="entry name" value="CYCLIC NUCLEOTIDE PHOSPHODIESTERASE CBUA0032-RELATED"/>
    <property type="match status" value="1"/>
</dbReference>
<evidence type="ECO:0000313" key="6">
    <source>
        <dbReference type="EMBL" id="MCB8875030.1"/>
    </source>
</evidence>
<dbReference type="Pfam" id="PF00149">
    <property type="entry name" value="Metallophos"/>
    <property type="match status" value="1"/>
</dbReference>
<evidence type="ECO:0000256" key="4">
    <source>
        <dbReference type="ARBA" id="ARBA00025742"/>
    </source>
</evidence>
<keyword evidence="7" id="KW-1185">Reference proteome</keyword>
<comment type="caution">
    <text evidence="6">The sequence shown here is derived from an EMBL/GenBank/DDBJ whole genome shotgun (WGS) entry which is preliminary data.</text>
</comment>
<dbReference type="EMBL" id="JAESVB010000002">
    <property type="protein sequence ID" value="MCB8875030.1"/>
    <property type="molecule type" value="Genomic_DNA"/>
</dbReference>
<reference evidence="6" key="1">
    <citation type="journal article" date="2021" name="Microorganisms">
        <title>Acidisoma silvae sp. nov. and Acidisomacellulosilytica sp. nov., Two Acidophilic Bacteria Isolated from Decaying Wood, Hydrolyzing Cellulose and Producing Poly-3-hydroxybutyrate.</title>
        <authorList>
            <person name="Mieszkin S."/>
            <person name="Pouder E."/>
            <person name="Uroz S."/>
            <person name="Simon-Colin C."/>
            <person name="Alain K."/>
        </authorList>
    </citation>
    <scope>NUCLEOTIDE SEQUENCE</scope>
    <source>
        <strain evidence="6">HW T2.11</strain>
    </source>
</reference>
<dbReference type="AlphaFoldDB" id="A0A963YRJ4"/>
<dbReference type="PANTHER" id="PTHR42988">
    <property type="entry name" value="PHOSPHOHYDROLASE"/>
    <property type="match status" value="1"/>
</dbReference>
<keyword evidence="3" id="KW-0408">Iron</keyword>
<dbReference type="InterPro" id="IPR050884">
    <property type="entry name" value="CNP_phosphodiesterase-III"/>
</dbReference>
<dbReference type="InterPro" id="IPR026575">
    <property type="entry name" value="GpdQ/CpdA-like"/>
</dbReference>
<comment type="similarity">
    <text evidence="4">Belongs to the cyclic nucleotide phosphodiesterase class-III family.</text>
</comment>
<dbReference type="RefSeq" id="WP_227320673.1">
    <property type="nucleotide sequence ID" value="NZ_JAESVB010000002.1"/>
</dbReference>
<evidence type="ECO:0000256" key="2">
    <source>
        <dbReference type="ARBA" id="ARBA00022801"/>
    </source>
</evidence>
<dbReference type="Gene3D" id="3.60.21.40">
    <property type="entry name" value="GpdQ, catalytic alpha/beta sandwich domain"/>
    <property type="match status" value="1"/>
</dbReference>
<dbReference type="GO" id="GO:0046872">
    <property type="term" value="F:metal ion binding"/>
    <property type="evidence" value="ECO:0007669"/>
    <property type="project" value="UniProtKB-KW"/>
</dbReference>
<sequence length="279" mass="30631">MLIAQLSDLHICERGRAAARVVETNMLAERALAHVAALNPQPDVVIVSGDVTENGRPGEYEMAAQLFRRYLTMPVYVVPGNHDRRDNFRAAFAHLPGVTADPDFVQYVVDDLPVRLVMLDSVVPEAGHGLLCAKRLAFLDQALSAAPHKPTMLVFHHPPMLTGAPDMDSIWLQNTTELGALLQKHPQVERILTGHHHRNIVGRLGHAIVIIAPAVAHQTDLCLLPDIEAQLVLEPSAYHLHLQSADGGIVTHTVYVERFPGPFPFVVDPDYPGYPTKPA</sequence>
<gene>
    <name evidence="6" type="ORF">ASILVAE211_07530</name>
</gene>
<evidence type="ECO:0000256" key="3">
    <source>
        <dbReference type="ARBA" id="ARBA00023004"/>
    </source>
</evidence>
<dbReference type="SUPFAM" id="SSF56300">
    <property type="entry name" value="Metallo-dependent phosphatases"/>
    <property type="match status" value="1"/>
</dbReference>
<protein>
    <submittedName>
        <fullName evidence="6">Phosphodiesterase</fullName>
    </submittedName>
</protein>
<reference evidence="6" key="2">
    <citation type="submission" date="2021-01" db="EMBL/GenBank/DDBJ databases">
        <authorList>
            <person name="Mieszkin S."/>
            <person name="Pouder E."/>
            <person name="Alain K."/>
        </authorList>
    </citation>
    <scope>NUCLEOTIDE SEQUENCE</scope>
    <source>
        <strain evidence="6">HW T2.11</strain>
    </source>
</reference>
<evidence type="ECO:0000259" key="5">
    <source>
        <dbReference type="Pfam" id="PF00149"/>
    </source>
</evidence>
<accession>A0A963YRJ4</accession>
<name>A0A963YRJ4_9PROT</name>
<evidence type="ECO:0000313" key="7">
    <source>
        <dbReference type="Proteomes" id="UP000708298"/>
    </source>
</evidence>
<dbReference type="InterPro" id="IPR042283">
    <property type="entry name" value="GpdQ_catalytic"/>
</dbReference>
<keyword evidence="2" id="KW-0378">Hydrolase</keyword>
<dbReference type="Proteomes" id="UP000708298">
    <property type="component" value="Unassembled WGS sequence"/>
</dbReference>
<dbReference type="Gene3D" id="3.30.750.180">
    <property type="entry name" value="GpdQ, beta-strand dimerisation domain"/>
    <property type="match status" value="1"/>
</dbReference>
<organism evidence="6 7">
    <name type="scientific">Acidisoma silvae</name>
    <dbReference type="NCBI Taxonomy" id="2802396"/>
    <lineage>
        <taxon>Bacteria</taxon>
        <taxon>Pseudomonadati</taxon>
        <taxon>Pseudomonadota</taxon>
        <taxon>Alphaproteobacteria</taxon>
        <taxon>Acetobacterales</taxon>
        <taxon>Acidocellaceae</taxon>
        <taxon>Acidisoma</taxon>
    </lineage>
</organism>
<dbReference type="CDD" id="cd07402">
    <property type="entry name" value="MPP_GpdQ"/>
    <property type="match status" value="1"/>
</dbReference>
<feature type="domain" description="Calcineurin-like phosphoesterase" evidence="5">
    <location>
        <begin position="1"/>
        <end position="198"/>
    </location>
</feature>
<dbReference type="InterPro" id="IPR004843">
    <property type="entry name" value="Calcineurin-like_PHP"/>
</dbReference>
<dbReference type="GO" id="GO:0004112">
    <property type="term" value="F:cyclic-nucleotide phosphodiesterase activity"/>
    <property type="evidence" value="ECO:0007669"/>
    <property type="project" value="InterPro"/>
</dbReference>
<dbReference type="InterPro" id="IPR029052">
    <property type="entry name" value="Metallo-depent_PP-like"/>
</dbReference>
<keyword evidence="1" id="KW-0479">Metal-binding</keyword>
<proteinExistence type="inferred from homology"/>